<keyword evidence="1" id="KW-0175">Coiled coil</keyword>
<dbReference type="Pfam" id="PF00059">
    <property type="entry name" value="Lectin_C"/>
    <property type="match status" value="1"/>
</dbReference>
<evidence type="ECO:0000256" key="1">
    <source>
        <dbReference type="SAM" id="Coils"/>
    </source>
</evidence>
<dbReference type="KEGG" id="tpal:117654236"/>
<dbReference type="SMART" id="SM00034">
    <property type="entry name" value="CLECT"/>
    <property type="match status" value="1"/>
</dbReference>
<dbReference type="InterPro" id="IPR016186">
    <property type="entry name" value="C-type_lectin-like/link_sf"/>
</dbReference>
<evidence type="ECO:0000313" key="5">
    <source>
        <dbReference type="RefSeq" id="XP_034256425.1"/>
    </source>
</evidence>
<sequence length="334" mass="37240">MDRGKAARAKLKVSRAQKRLTATERQLKDFLATRRALQSQVFIFVIPTPAIRAVPRREWRGRRSGKSALLGREGVVLRRGTAGRWPKTRHVDPGLVLRIALDGREAHALRGALLHGTPPVYLPTEGLHLMAGFHTAPTPQDSVQGREPHAAVKEKETRETTTEKGEGLNLQATTVSGDAAKLKTPSRGPIPVDTLVVGNKTFELVTANTLDWYNAVAECISKGMLLASIESQEENDLLAKYVRENGLSGSSFWIGGSDHADTGVFTWTQTGKPVTYDNFQVWPPVRYDEEHREASHCMCTYTDILLWKTDFCVNVQRPFICNKERKVITVEFEV</sequence>
<organism evidence="5">
    <name type="scientific">Thrips palmi</name>
    <name type="common">Melon thrips</name>
    <dbReference type="NCBI Taxonomy" id="161013"/>
    <lineage>
        <taxon>Eukaryota</taxon>
        <taxon>Metazoa</taxon>
        <taxon>Ecdysozoa</taxon>
        <taxon>Arthropoda</taxon>
        <taxon>Hexapoda</taxon>
        <taxon>Insecta</taxon>
        <taxon>Pterygota</taxon>
        <taxon>Neoptera</taxon>
        <taxon>Paraneoptera</taxon>
        <taxon>Thysanoptera</taxon>
        <taxon>Terebrantia</taxon>
        <taxon>Thripoidea</taxon>
        <taxon>Thripidae</taxon>
        <taxon>Thrips</taxon>
    </lineage>
</organism>
<gene>
    <name evidence="5" type="primary">LOC117654236</name>
</gene>
<dbReference type="Gene3D" id="3.10.100.10">
    <property type="entry name" value="Mannose-Binding Protein A, subunit A"/>
    <property type="match status" value="1"/>
</dbReference>
<protein>
    <submittedName>
        <fullName evidence="5">Uncharacterized protein LOC117654236 isoform X1</fullName>
    </submittedName>
</protein>
<dbReference type="InterPro" id="IPR016187">
    <property type="entry name" value="CTDL_fold"/>
</dbReference>
<feature type="region of interest" description="Disordered" evidence="2">
    <location>
        <begin position="137"/>
        <end position="166"/>
    </location>
</feature>
<evidence type="ECO:0000259" key="3">
    <source>
        <dbReference type="PROSITE" id="PS50041"/>
    </source>
</evidence>
<dbReference type="RefSeq" id="XP_034256425.1">
    <property type="nucleotide sequence ID" value="XM_034400534.1"/>
</dbReference>
<reference evidence="5" key="1">
    <citation type="submission" date="2025-08" db="UniProtKB">
        <authorList>
            <consortium name="RefSeq"/>
        </authorList>
    </citation>
    <scope>IDENTIFICATION</scope>
    <source>
        <tissue evidence="5">Total insect</tissue>
    </source>
</reference>
<feature type="compositionally biased region" description="Basic and acidic residues" evidence="2">
    <location>
        <begin position="144"/>
        <end position="166"/>
    </location>
</feature>
<dbReference type="InParanoid" id="A0A6P9AG33"/>
<dbReference type="AlphaFoldDB" id="A0A6P9AG33"/>
<evidence type="ECO:0000313" key="4">
    <source>
        <dbReference type="Proteomes" id="UP000515158"/>
    </source>
</evidence>
<dbReference type="InterPro" id="IPR050111">
    <property type="entry name" value="C-type_lectin/snaclec_domain"/>
</dbReference>
<dbReference type="Proteomes" id="UP000515158">
    <property type="component" value="Unplaced"/>
</dbReference>
<feature type="coiled-coil region" evidence="1">
    <location>
        <begin position="6"/>
        <end position="40"/>
    </location>
</feature>
<dbReference type="OrthoDB" id="6746664at2759"/>
<evidence type="ECO:0000256" key="2">
    <source>
        <dbReference type="SAM" id="MobiDB-lite"/>
    </source>
</evidence>
<dbReference type="PANTHER" id="PTHR22803">
    <property type="entry name" value="MANNOSE, PHOSPHOLIPASE, LECTIN RECEPTOR RELATED"/>
    <property type="match status" value="1"/>
</dbReference>
<proteinExistence type="predicted"/>
<keyword evidence="4" id="KW-1185">Reference proteome</keyword>
<dbReference type="CDD" id="cd00037">
    <property type="entry name" value="CLECT"/>
    <property type="match status" value="1"/>
</dbReference>
<feature type="domain" description="C-type lectin" evidence="3">
    <location>
        <begin position="197"/>
        <end position="312"/>
    </location>
</feature>
<dbReference type="PROSITE" id="PS50041">
    <property type="entry name" value="C_TYPE_LECTIN_2"/>
    <property type="match status" value="1"/>
</dbReference>
<dbReference type="GeneID" id="117654236"/>
<accession>A0A6P9AG33</accession>
<dbReference type="InterPro" id="IPR001304">
    <property type="entry name" value="C-type_lectin-like"/>
</dbReference>
<name>A0A6P9AG33_THRPL</name>
<dbReference type="SUPFAM" id="SSF56436">
    <property type="entry name" value="C-type lectin-like"/>
    <property type="match status" value="1"/>
</dbReference>